<name>A0A0C3P9A4_PISTI</name>
<dbReference type="Proteomes" id="UP000054217">
    <property type="component" value="Unassembled WGS sequence"/>
</dbReference>
<keyword evidence="3" id="KW-1185">Reference proteome</keyword>
<gene>
    <name evidence="2" type="ORF">M404DRAFT_26218</name>
</gene>
<reference evidence="3" key="2">
    <citation type="submission" date="2015-01" db="EMBL/GenBank/DDBJ databases">
        <title>Evolutionary Origins and Diversification of the Mycorrhizal Mutualists.</title>
        <authorList>
            <consortium name="DOE Joint Genome Institute"/>
            <consortium name="Mycorrhizal Genomics Consortium"/>
            <person name="Kohler A."/>
            <person name="Kuo A."/>
            <person name="Nagy L.G."/>
            <person name="Floudas D."/>
            <person name="Copeland A."/>
            <person name="Barry K.W."/>
            <person name="Cichocki N."/>
            <person name="Veneault-Fourrey C."/>
            <person name="LaButti K."/>
            <person name="Lindquist E.A."/>
            <person name="Lipzen A."/>
            <person name="Lundell T."/>
            <person name="Morin E."/>
            <person name="Murat C."/>
            <person name="Riley R."/>
            <person name="Ohm R."/>
            <person name="Sun H."/>
            <person name="Tunlid A."/>
            <person name="Henrissat B."/>
            <person name="Grigoriev I.V."/>
            <person name="Hibbett D.S."/>
            <person name="Martin F."/>
        </authorList>
    </citation>
    <scope>NUCLEOTIDE SEQUENCE [LARGE SCALE GENOMIC DNA]</scope>
    <source>
        <strain evidence="3">Marx 270</strain>
    </source>
</reference>
<dbReference type="EMBL" id="KN831971">
    <property type="protein sequence ID" value="KIO04361.1"/>
    <property type="molecule type" value="Genomic_DNA"/>
</dbReference>
<dbReference type="InParanoid" id="A0A0C3P9A4"/>
<feature type="compositionally biased region" description="Basic and acidic residues" evidence="1">
    <location>
        <begin position="46"/>
        <end position="60"/>
    </location>
</feature>
<protein>
    <submittedName>
        <fullName evidence="2">Uncharacterized protein</fullName>
    </submittedName>
</protein>
<evidence type="ECO:0000256" key="1">
    <source>
        <dbReference type="SAM" id="MobiDB-lite"/>
    </source>
</evidence>
<dbReference type="HOGENOM" id="CLU_089395_1_0_1"/>
<sequence length="139" mass="14926">MSPFNSASCAAPSICQESALCSPPPPIVIHPGGDGPGDPDNDPDDPDYHPGDGPDNKDDPNNLVDPLDDLVLALTWAIHALAHSNQHSGDSIPQTKVHEPDTFDGSDPKKLCEFLVQCELNFQDHPWAFCSNQAKVTYA</sequence>
<feature type="compositionally biased region" description="Polar residues" evidence="1">
    <location>
        <begin position="85"/>
        <end position="94"/>
    </location>
</feature>
<accession>A0A0C3P9A4</accession>
<reference evidence="2 3" key="1">
    <citation type="submission" date="2014-04" db="EMBL/GenBank/DDBJ databases">
        <authorList>
            <consortium name="DOE Joint Genome Institute"/>
            <person name="Kuo A."/>
            <person name="Kohler A."/>
            <person name="Costa M.D."/>
            <person name="Nagy L.G."/>
            <person name="Floudas D."/>
            <person name="Copeland A."/>
            <person name="Barry K.W."/>
            <person name="Cichocki N."/>
            <person name="Veneault-Fourrey C."/>
            <person name="LaButti K."/>
            <person name="Lindquist E.A."/>
            <person name="Lipzen A."/>
            <person name="Lundell T."/>
            <person name="Morin E."/>
            <person name="Murat C."/>
            <person name="Sun H."/>
            <person name="Tunlid A."/>
            <person name="Henrissat B."/>
            <person name="Grigoriev I.V."/>
            <person name="Hibbett D.S."/>
            <person name="Martin F."/>
            <person name="Nordberg H.P."/>
            <person name="Cantor M.N."/>
            <person name="Hua S.X."/>
        </authorList>
    </citation>
    <scope>NUCLEOTIDE SEQUENCE [LARGE SCALE GENOMIC DNA]</scope>
    <source>
        <strain evidence="2 3">Marx 270</strain>
    </source>
</reference>
<organism evidence="2 3">
    <name type="scientific">Pisolithus tinctorius Marx 270</name>
    <dbReference type="NCBI Taxonomy" id="870435"/>
    <lineage>
        <taxon>Eukaryota</taxon>
        <taxon>Fungi</taxon>
        <taxon>Dikarya</taxon>
        <taxon>Basidiomycota</taxon>
        <taxon>Agaricomycotina</taxon>
        <taxon>Agaricomycetes</taxon>
        <taxon>Agaricomycetidae</taxon>
        <taxon>Boletales</taxon>
        <taxon>Sclerodermatineae</taxon>
        <taxon>Pisolithaceae</taxon>
        <taxon>Pisolithus</taxon>
    </lineage>
</organism>
<dbReference type="AlphaFoldDB" id="A0A0C3P9A4"/>
<feature type="region of interest" description="Disordered" evidence="1">
    <location>
        <begin position="20"/>
        <end position="64"/>
    </location>
</feature>
<proteinExistence type="predicted"/>
<feature type="region of interest" description="Disordered" evidence="1">
    <location>
        <begin position="85"/>
        <end position="104"/>
    </location>
</feature>
<evidence type="ECO:0000313" key="3">
    <source>
        <dbReference type="Proteomes" id="UP000054217"/>
    </source>
</evidence>
<evidence type="ECO:0000313" key="2">
    <source>
        <dbReference type="EMBL" id="KIO04361.1"/>
    </source>
</evidence>